<reference evidence="1 2" key="1">
    <citation type="submission" date="2020-07" db="EMBL/GenBank/DDBJ databases">
        <authorList>
            <person name="Feng X."/>
        </authorList>
    </citation>
    <scope>NUCLEOTIDE SEQUENCE [LARGE SCALE GENOMIC DNA]</scope>
    <source>
        <strain evidence="1 2">JCM14086</strain>
    </source>
</reference>
<dbReference type="Pfam" id="PF14255">
    <property type="entry name" value="Zn_ribbon_21"/>
    <property type="match status" value="1"/>
</dbReference>
<protein>
    <submittedName>
        <fullName evidence="1">CPXCG motif-containing cysteine-rich protein</fullName>
    </submittedName>
</protein>
<dbReference type="AlphaFoldDB" id="A0A7X1AUZ8"/>
<accession>A0A7X1AUZ8</accession>
<proteinExistence type="predicted"/>
<sequence>MDASPYCEVTCPSCFETFSIPGPPPTEVPTEWDYDCEVCCRPMTIRFYEDDGQVFAEAESI</sequence>
<comment type="caution">
    <text evidence="1">The sequence shown here is derived from an EMBL/GenBank/DDBJ whole genome shotgun (WGS) entry which is preliminary data.</text>
</comment>
<name>A0A7X1AUZ8_9BACT</name>
<dbReference type="Proteomes" id="UP000525652">
    <property type="component" value="Unassembled WGS sequence"/>
</dbReference>
<evidence type="ECO:0000313" key="2">
    <source>
        <dbReference type="Proteomes" id="UP000525652"/>
    </source>
</evidence>
<dbReference type="InterPro" id="IPR025990">
    <property type="entry name" value="zinc_ribbon_bacterial"/>
</dbReference>
<dbReference type="EMBL" id="JACHVA010000016">
    <property type="protein sequence ID" value="MBC2600359.1"/>
    <property type="molecule type" value="Genomic_DNA"/>
</dbReference>
<keyword evidence="2" id="KW-1185">Reference proteome</keyword>
<organism evidence="1 2">
    <name type="scientific">Puniceicoccus vermicola</name>
    <dbReference type="NCBI Taxonomy" id="388746"/>
    <lineage>
        <taxon>Bacteria</taxon>
        <taxon>Pseudomonadati</taxon>
        <taxon>Verrucomicrobiota</taxon>
        <taxon>Opitutia</taxon>
        <taxon>Puniceicoccales</taxon>
        <taxon>Puniceicoccaceae</taxon>
        <taxon>Puniceicoccus</taxon>
    </lineage>
</organism>
<gene>
    <name evidence="1" type="ORF">H5P30_01040</name>
</gene>
<evidence type="ECO:0000313" key="1">
    <source>
        <dbReference type="EMBL" id="MBC2600359.1"/>
    </source>
</evidence>
<dbReference type="RefSeq" id="WP_185691109.1">
    <property type="nucleotide sequence ID" value="NZ_JACHVA010000016.1"/>
</dbReference>